<evidence type="ECO:0000256" key="2">
    <source>
        <dbReference type="ARBA" id="ARBA00022741"/>
    </source>
</evidence>
<dbReference type="SUPFAM" id="SSF56112">
    <property type="entry name" value="Protein kinase-like (PK-like)"/>
    <property type="match status" value="1"/>
</dbReference>
<dbReference type="PANTHER" id="PTHR24056">
    <property type="entry name" value="CELL DIVISION PROTEIN KINASE"/>
    <property type="match status" value="1"/>
</dbReference>
<accession>A0A164UJR6</accession>
<evidence type="ECO:0000313" key="6">
    <source>
        <dbReference type="Proteomes" id="UP000076722"/>
    </source>
</evidence>
<dbReference type="EMBL" id="KV419407">
    <property type="protein sequence ID" value="KZS93294.1"/>
    <property type="molecule type" value="Genomic_DNA"/>
</dbReference>
<dbReference type="InterPro" id="IPR008271">
    <property type="entry name" value="Ser/Thr_kinase_AS"/>
</dbReference>
<dbReference type="AlphaFoldDB" id="A0A164UJR6"/>
<dbReference type="InterPro" id="IPR050108">
    <property type="entry name" value="CDK"/>
</dbReference>
<dbReference type="GO" id="GO:0005634">
    <property type="term" value="C:nucleus"/>
    <property type="evidence" value="ECO:0007669"/>
    <property type="project" value="TreeGrafter"/>
</dbReference>
<dbReference type="InterPro" id="IPR000719">
    <property type="entry name" value="Prot_kinase_dom"/>
</dbReference>
<organism evidence="5 6">
    <name type="scientific">Sistotremastrum niveocremeum HHB9708</name>
    <dbReference type="NCBI Taxonomy" id="1314777"/>
    <lineage>
        <taxon>Eukaryota</taxon>
        <taxon>Fungi</taxon>
        <taxon>Dikarya</taxon>
        <taxon>Basidiomycota</taxon>
        <taxon>Agaricomycotina</taxon>
        <taxon>Agaricomycetes</taxon>
        <taxon>Sistotremastrales</taxon>
        <taxon>Sistotremastraceae</taxon>
        <taxon>Sertulicium</taxon>
        <taxon>Sertulicium niveocremeum</taxon>
    </lineage>
</organism>
<dbReference type="PROSITE" id="PS00108">
    <property type="entry name" value="PROTEIN_KINASE_ST"/>
    <property type="match status" value="1"/>
</dbReference>
<dbReference type="InterPro" id="IPR011009">
    <property type="entry name" value="Kinase-like_dom_sf"/>
</dbReference>
<evidence type="ECO:0000256" key="1">
    <source>
        <dbReference type="ARBA" id="ARBA00006485"/>
    </source>
</evidence>
<dbReference type="OrthoDB" id="413582at2759"/>
<keyword evidence="2" id="KW-0547">Nucleotide-binding</keyword>
<dbReference type="Pfam" id="PF00069">
    <property type="entry name" value="Pkinase"/>
    <property type="match status" value="1"/>
</dbReference>
<dbReference type="GO" id="GO:0005524">
    <property type="term" value="F:ATP binding"/>
    <property type="evidence" value="ECO:0007669"/>
    <property type="project" value="UniProtKB-KW"/>
</dbReference>
<protein>
    <submittedName>
        <fullName evidence="5">Kinase-like protein</fullName>
    </submittedName>
</protein>
<dbReference type="GO" id="GO:0004674">
    <property type="term" value="F:protein serine/threonine kinase activity"/>
    <property type="evidence" value="ECO:0007669"/>
    <property type="project" value="TreeGrafter"/>
</dbReference>
<keyword evidence="6" id="KW-1185">Reference proteome</keyword>
<name>A0A164UJR6_9AGAM</name>
<dbReference type="SMART" id="SM00220">
    <property type="entry name" value="S_TKc"/>
    <property type="match status" value="1"/>
</dbReference>
<proteinExistence type="inferred from homology"/>
<dbReference type="Gene3D" id="3.30.200.20">
    <property type="entry name" value="Phosphorylase Kinase, domain 1"/>
    <property type="match status" value="1"/>
</dbReference>
<evidence type="ECO:0000313" key="5">
    <source>
        <dbReference type="EMBL" id="KZS93294.1"/>
    </source>
</evidence>
<keyword evidence="3" id="KW-0067">ATP-binding</keyword>
<keyword evidence="5" id="KW-0418">Kinase</keyword>
<feature type="domain" description="Protein kinase" evidence="4">
    <location>
        <begin position="17"/>
        <end position="388"/>
    </location>
</feature>
<dbReference type="Gene3D" id="1.10.510.10">
    <property type="entry name" value="Transferase(Phosphotransferase) domain 1"/>
    <property type="match status" value="1"/>
</dbReference>
<dbReference type="STRING" id="1314777.A0A164UJR6"/>
<dbReference type="PROSITE" id="PS50011">
    <property type="entry name" value="PROTEIN_KINASE_DOM"/>
    <property type="match status" value="1"/>
</dbReference>
<comment type="similarity">
    <text evidence="1">Belongs to the protein kinase superfamily. CMGC Ser/Thr protein kinase family. CDC2/CDKX subfamily.</text>
</comment>
<keyword evidence="5" id="KW-0808">Transferase</keyword>
<evidence type="ECO:0000259" key="4">
    <source>
        <dbReference type="PROSITE" id="PS50011"/>
    </source>
</evidence>
<evidence type="ECO:0000256" key="3">
    <source>
        <dbReference type="ARBA" id="ARBA00022840"/>
    </source>
</evidence>
<sequence length="432" mass="48429">MWLYPPPVDLPSSDDDNIESSFLDEGVFSSVYKIRRLGDQEASYALKLVPYGNKGIREPHDVVKEIKALFRVSHCNIVQLLGVAMPQEEPVIELWMPFVPIRLTTILNDITFTRHRPPRDTGTLLGQTLLLENRTRVFGRLAKGLCYQVVAAVAYLHDLSPPISHRDIKPDNFLVELSGYVKLIDFGLAWGSREGSNQHPHISLKNVWTETSDNMYHQVGTGAFRAPELLFSPRTYDPLACDLWSLGTTLAHFFTPFICENLDLDSVDSRAFTTFEDGSEPASPSSGDEPICRRDTLFDSSRGELGLIWSIFKTLGTPNAQTWPEFEGLPDADKVTFREAEAVDLQEKLPGIVDNGSDDTPICLISGLLVCRPKGRASAAAAIRDRWFVSYLRPLLPEAYPVKFEGTNNVETDDEKLGHWLSLISSEHLQIR</sequence>
<gene>
    <name evidence="5" type="ORF">SISNIDRAFT_454439</name>
</gene>
<reference evidence="5 6" key="1">
    <citation type="journal article" date="2016" name="Mol. Biol. Evol.">
        <title>Comparative Genomics of Early-Diverging Mushroom-Forming Fungi Provides Insights into the Origins of Lignocellulose Decay Capabilities.</title>
        <authorList>
            <person name="Nagy L.G."/>
            <person name="Riley R."/>
            <person name="Tritt A."/>
            <person name="Adam C."/>
            <person name="Daum C."/>
            <person name="Floudas D."/>
            <person name="Sun H."/>
            <person name="Yadav J.S."/>
            <person name="Pangilinan J."/>
            <person name="Larsson K.H."/>
            <person name="Matsuura K."/>
            <person name="Barry K."/>
            <person name="Labutti K."/>
            <person name="Kuo R."/>
            <person name="Ohm R.A."/>
            <person name="Bhattacharya S.S."/>
            <person name="Shirouzu T."/>
            <person name="Yoshinaga Y."/>
            <person name="Martin F.M."/>
            <person name="Grigoriev I.V."/>
            <person name="Hibbett D.S."/>
        </authorList>
    </citation>
    <scope>NUCLEOTIDE SEQUENCE [LARGE SCALE GENOMIC DNA]</scope>
    <source>
        <strain evidence="5 6">HHB9708</strain>
    </source>
</reference>
<dbReference type="Proteomes" id="UP000076722">
    <property type="component" value="Unassembled WGS sequence"/>
</dbReference>